<proteinExistence type="predicted"/>
<gene>
    <name evidence="1" type="ORF">IWQ62_003592</name>
</gene>
<dbReference type="EMBL" id="JANBPY010000994">
    <property type="protein sequence ID" value="KAJ1962247.1"/>
    <property type="molecule type" value="Genomic_DNA"/>
</dbReference>
<reference evidence="1" key="1">
    <citation type="submission" date="2022-07" db="EMBL/GenBank/DDBJ databases">
        <title>Phylogenomic reconstructions and comparative analyses of Kickxellomycotina fungi.</title>
        <authorList>
            <person name="Reynolds N.K."/>
            <person name="Stajich J.E."/>
            <person name="Barry K."/>
            <person name="Grigoriev I.V."/>
            <person name="Crous P."/>
            <person name="Smith M.E."/>
        </authorList>
    </citation>
    <scope>NUCLEOTIDE SEQUENCE</scope>
    <source>
        <strain evidence="1">RSA 1196</strain>
    </source>
</reference>
<dbReference type="OrthoDB" id="10317979at2759"/>
<organism evidence="1 2">
    <name type="scientific">Dispira parvispora</name>
    <dbReference type="NCBI Taxonomy" id="1520584"/>
    <lineage>
        <taxon>Eukaryota</taxon>
        <taxon>Fungi</taxon>
        <taxon>Fungi incertae sedis</taxon>
        <taxon>Zoopagomycota</taxon>
        <taxon>Kickxellomycotina</taxon>
        <taxon>Dimargaritomycetes</taxon>
        <taxon>Dimargaritales</taxon>
        <taxon>Dimargaritaceae</taxon>
        <taxon>Dispira</taxon>
    </lineage>
</organism>
<name>A0A9W8AUJ3_9FUNG</name>
<dbReference type="AlphaFoldDB" id="A0A9W8AUJ3"/>
<evidence type="ECO:0000313" key="2">
    <source>
        <dbReference type="Proteomes" id="UP001150925"/>
    </source>
</evidence>
<protein>
    <submittedName>
        <fullName evidence="1">Uncharacterized protein</fullName>
    </submittedName>
</protein>
<evidence type="ECO:0000313" key="1">
    <source>
        <dbReference type="EMBL" id="KAJ1962247.1"/>
    </source>
</evidence>
<dbReference type="Proteomes" id="UP001150925">
    <property type="component" value="Unassembled WGS sequence"/>
</dbReference>
<keyword evidence="2" id="KW-1185">Reference proteome</keyword>
<accession>A0A9W8AUJ3</accession>
<sequence length="119" mass="13161">MTTLSKLPSTKEPEWTPEGIRADLDCILPPPVSTTNDNPLRYPELLDYDHATASSESLSYPVVATEPDSALHLACHLVHTQAAVTRGQRTLPLVQTDLIQVRTELDTLRSMLEARNKGQ</sequence>
<comment type="caution">
    <text evidence="1">The sequence shown here is derived from an EMBL/GenBank/DDBJ whole genome shotgun (WGS) entry which is preliminary data.</text>
</comment>